<evidence type="ECO:0000313" key="8">
    <source>
        <dbReference type="Proteomes" id="UP000467201"/>
    </source>
</evidence>
<keyword evidence="3" id="KW-0274">FAD</keyword>
<evidence type="ECO:0000256" key="1">
    <source>
        <dbReference type="ARBA" id="ARBA00010139"/>
    </source>
</evidence>
<evidence type="ECO:0000256" key="4">
    <source>
        <dbReference type="ARBA" id="ARBA00023002"/>
    </source>
</evidence>
<sequence length="487" mass="54470">MTEQRPVKVAIIGAGMSGLCMAVKLQDAGIDSYTIFEKAEEVGGTWRDNTYPGLTCDIPSRYYSYSFRPNPNWSHLLPPGPEIQAYFQQVADERGIRRHIKFGTEVISARYDDGRWLLTTADGEETFDVLVTATGVLRVPRYPDIPGKADFAGPVFHSARWDHSVSLADKRIGLIGTGSTGIQIIAALGGKVNRLTAFQRTAQWVFPLPNPRYSPVIRAALTRSPVLNRLSYRFWGLVVRHLFGRAPIRPGLHRRLFQTLCRWNLRLSVRDPQLRARLTPNYQPMCKRQIIAWGFYRAVQQPGVEVVSEAIDHIEPLGVVTADGVLHELDVLVYATGFDARAYVRPLTVIGEHAVTLDEAWADGPTAYRSVAVPGFPNLFMLMGPHSPIGNQSLVPIAEDQADYVMWWINRIREGSIVSAAPTELATREYNDSMKSAMPQTIWVTGCNSWYLGKDGLPELFPWTPERHSELLRTPALADFDVVATSQ</sequence>
<accession>A0A1X1T8S1</accession>
<dbReference type="Pfam" id="PF00743">
    <property type="entry name" value="FMO-like"/>
    <property type="match status" value="1"/>
</dbReference>
<dbReference type="AlphaFoldDB" id="A0A1X1T8S1"/>
<dbReference type="EMBL" id="AP022605">
    <property type="protein sequence ID" value="BBZ05849.1"/>
    <property type="molecule type" value="Genomic_DNA"/>
</dbReference>
<proteinExistence type="inferred from homology"/>
<protein>
    <submittedName>
        <fullName evidence="5 6">Monooxygenase</fullName>
    </submittedName>
</protein>
<comment type="similarity">
    <text evidence="1">Belongs to the FAD-binding monooxygenase family.</text>
</comment>
<keyword evidence="7" id="KW-1185">Reference proteome</keyword>
<dbReference type="RefSeq" id="WP_085190705.1">
    <property type="nucleotide sequence ID" value="NZ_AP022605.1"/>
</dbReference>
<dbReference type="KEGG" id="mdr:MDOR_00180"/>
<dbReference type="OrthoDB" id="5168853at2"/>
<dbReference type="STRING" id="126673.AWC01_09935"/>
<evidence type="ECO:0000256" key="2">
    <source>
        <dbReference type="ARBA" id="ARBA00022630"/>
    </source>
</evidence>
<organism evidence="6 7">
    <name type="scientific">Mycolicibacterium doricum</name>
    <dbReference type="NCBI Taxonomy" id="126673"/>
    <lineage>
        <taxon>Bacteria</taxon>
        <taxon>Bacillati</taxon>
        <taxon>Actinomycetota</taxon>
        <taxon>Actinomycetes</taxon>
        <taxon>Mycobacteriales</taxon>
        <taxon>Mycobacteriaceae</taxon>
        <taxon>Mycolicibacterium</taxon>
    </lineage>
</organism>
<dbReference type="Proteomes" id="UP000193564">
    <property type="component" value="Unassembled WGS sequence"/>
</dbReference>
<dbReference type="GO" id="GO:0050661">
    <property type="term" value="F:NADP binding"/>
    <property type="evidence" value="ECO:0007669"/>
    <property type="project" value="InterPro"/>
</dbReference>
<reference evidence="5" key="3">
    <citation type="submission" date="2020-02" db="EMBL/GenBank/DDBJ databases">
        <authorList>
            <person name="Matsumoto Y."/>
            <person name="Motooka D."/>
            <person name="Nakamura S."/>
        </authorList>
    </citation>
    <scope>NUCLEOTIDE SEQUENCE</scope>
    <source>
        <strain evidence="5">JCM 12405</strain>
    </source>
</reference>
<keyword evidence="4" id="KW-0560">Oxidoreductase</keyword>
<dbReference type="InterPro" id="IPR051209">
    <property type="entry name" value="FAD-bind_Monooxygenase_sf"/>
</dbReference>
<name>A0A1X1T8S1_9MYCO</name>
<dbReference type="InterPro" id="IPR020946">
    <property type="entry name" value="Flavin_mOase-like"/>
</dbReference>
<reference evidence="5 8" key="2">
    <citation type="journal article" date="2019" name="Emerg. Microbes Infect.">
        <title>Comprehensive subspecies identification of 175 nontuberculous mycobacteria species based on 7547 genomic profiles.</title>
        <authorList>
            <person name="Matsumoto Y."/>
            <person name="Kinjo T."/>
            <person name="Motooka D."/>
            <person name="Nabeya D."/>
            <person name="Jung N."/>
            <person name="Uechi K."/>
            <person name="Horii T."/>
            <person name="Iida T."/>
            <person name="Fujita J."/>
            <person name="Nakamura S."/>
        </authorList>
    </citation>
    <scope>NUCLEOTIDE SEQUENCE [LARGE SCALE GENOMIC DNA]</scope>
    <source>
        <strain evidence="5 8">JCM 12405</strain>
    </source>
</reference>
<reference evidence="6 7" key="1">
    <citation type="submission" date="2016-01" db="EMBL/GenBank/DDBJ databases">
        <title>The new phylogeny of the genus Mycobacterium.</title>
        <authorList>
            <person name="Tarcisio F."/>
            <person name="Conor M."/>
            <person name="Antonella G."/>
            <person name="Elisabetta G."/>
            <person name="Giulia F.S."/>
            <person name="Sara T."/>
            <person name="Anna F."/>
            <person name="Clotilde B."/>
            <person name="Roberto B."/>
            <person name="Veronica D.S."/>
            <person name="Fabio R."/>
            <person name="Monica P."/>
            <person name="Olivier J."/>
            <person name="Enrico T."/>
            <person name="Nicola S."/>
        </authorList>
    </citation>
    <scope>NUCLEOTIDE SEQUENCE [LARGE SCALE GENOMIC DNA]</scope>
    <source>
        <strain evidence="6 7">DSM 44339</strain>
    </source>
</reference>
<dbReference type="Proteomes" id="UP000467201">
    <property type="component" value="Chromosome"/>
</dbReference>
<dbReference type="InterPro" id="IPR036188">
    <property type="entry name" value="FAD/NAD-bd_sf"/>
</dbReference>
<dbReference type="GO" id="GO:0004499">
    <property type="term" value="F:N,N-dimethylaniline monooxygenase activity"/>
    <property type="evidence" value="ECO:0007669"/>
    <property type="project" value="InterPro"/>
</dbReference>
<dbReference type="PANTHER" id="PTHR42877:SF4">
    <property type="entry name" value="FAD_NAD(P)-BINDING DOMAIN-CONTAINING PROTEIN-RELATED"/>
    <property type="match status" value="1"/>
</dbReference>
<evidence type="ECO:0000313" key="7">
    <source>
        <dbReference type="Proteomes" id="UP000193564"/>
    </source>
</evidence>
<evidence type="ECO:0000313" key="5">
    <source>
        <dbReference type="EMBL" id="BBZ05849.1"/>
    </source>
</evidence>
<dbReference type="PRINTS" id="PR00419">
    <property type="entry name" value="ADXRDTASE"/>
</dbReference>
<dbReference type="Gene3D" id="3.50.50.60">
    <property type="entry name" value="FAD/NAD(P)-binding domain"/>
    <property type="match status" value="2"/>
</dbReference>
<dbReference type="SUPFAM" id="SSF51905">
    <property type="entry name" value="FAD/NAD(P)-binding domain"/>
    <property type="match status" value="2"/>
</dbReference>
<dbReference type="GO" id="GO:0050660">
    <property type="term" value="F:flavin adenine dinucleotide binding"/>
    <property type="evidence" value="ECO:0007669"/>
    <property type="project" value="InterPro"/>
</dbReference>
<gene>
    <name evidence="6" type="ORF">AWC01_09935</name>
    <name evidence="5" type="ORF">MDOR_00180</name>
</gene>
<dbReference type="PANTHER" id="PTHR42877">
    <property type="entry name" value="L-ORNITHINE N(5)-MONOOXYGENASE-RELATED"/>
    <property type="match status" value="1"/>
</dbReference>
<evidence type="ECO:0000313" key="6">
    <source>
        <dbReference type="EMBL" id="ORV40895.1"/>
    </source>
</evidence>
<evidence type="ECO:0000256" key="3">
    <source>
        <dbReference type="ARBA" id="ARBA00022827"/>
    </source>
</evidence>
<keyword evidence="2" id="KW-0285">Flavoprotein</keyword>
<dbReference type="EMBL" id="LQOS01000028">
    <property type="protein sequence ID" value="ORV40895.1"/>
    <property type="molecule type" value="Genomic_DNA"/>
</dbReference>
<keyword evidence="6" id="KW-0503">Monooxygenase</keyword>